<dbReference type="PANTHER" id="PTHR47359">
    <property type="entry name" value="PEPTIDOGLYCAN DL-ENDOPEPTIDASE CWLO"/>
    <property type="match status" value="1"/>
</dbReference>
<organism evidence="8 9">
    <name type="scientific">Amycolatopsis iheyensis</name>
    <dbReference type="NCBI Taxonomy" id="2945988"/>
    <lineage>
        <taxon>Bacteria</taxon>
        <taxon>Bacillati</taxon>
        <taxon>Actinomycetota</taxon>
        <taxon>Actinomycetes</taxon>
        <taxon>Pseudonocardiales</taxon>
        <taxon>Pseudonocardiaceae</taxon>
        <taxon>Amycolatopsis</taxon>
    </lineage>
</organism>
<dbReference type="InterPro" id="IPR000064">
    <property type="entry name" value="NLP_P60_dom"/>
</dbReference>
<proteinExistence type="inferred from homology"/>
<dbReference type="Proteomes" id="UP001144096">
    <property type="component" value="Unassembled WGS sequence"/>
</dbReference>
<comment type="caution">
    <text evidence="8">The sequence shown here is derived from an EMBL/GenBank/DDBJ whole genome shotgun (WGS) entry which is preliminary data.</text>
</comment>
<dbReference type="InterPro" id="IPR038765">
    <property type="entry name" value="Papain-like_cys_pep_sf"/>
</dbReference>
<reference evidence="8" key="1">
    <citation type="submission" date="2022-06" db="EMBL/GenBank/DDBJ databases">
        <title>Amycolatopsis iheyaensis sp. nov., a new species of the genus Amycolatopsis isolated from soil in Iheya island, Japan.</title>
        <authorList>
            <person name="Ngamcharungchit C."/>
            <person name="Kanto H."/>
            <person name="Take A."/>
            <person name="Intra B."/>
            <person name="Matsumoto A."/>
            <person name="Panbangred W."/>
            <person name="Inahashi Y."/>
        </authorList>
    </citation>
    <scope>NUCLEOTIDE SEQUENCE</scope>
    <source>
        <strain evidence="8">OK19-0408</strain>
    </source>
</reference>
<keyword evidence="4" id="KW-0788">Thiol protease</keyword>
<name>A0A9X2SHR3_9PSEU</name>
<evidence type="ECO:0000256" key="4">
    <source>
        <dbReference type="ARBA" id="ARBA00022807"/>
    </source>
</evidence>
<evidence type="ECO:0000256" key="1">
    <source>
        <dbReference type="ARBA" id="ARBA00007074"/>
    </source>
</evidence>
<feature type="domain" description="NlpC/P60" evidence="7">
    <location>
        <begin position="191"/>
        <end position="337"/>
    </location>
</feature>
<evidence type="ECO:0000256" key="3">
    <source>
        <dbReference type="ARBA" id="ARBA00022801"/>
    </source>
</evidence>
<evidence type="ECO:0000256" key="6">
    <source>
        <dbReference type="SAM" id="SignalP"/>
    </source>
</evidence>
<keyword evidence="6" id="KW-0732">Signal</keyword>
<dbReference type="InterPro" id="IPR006311">
    <property type="entry name" value="TAT_signal"/>
</dbReference>
<evidence type="ECO:0000256" key="2">
    <source>
        <dbReference type="ARBA" id="ARBA00022670"/>
    </source>
</evidence>
<evidence type="ECO:0000313" key="9">
    <source>
        <dbReference type="Proteomes" id="UP001144096"/>
    </source>
</evidence>
<comment type="similarity">
    <text evidence="1">Belongs to the peptidase C40 family.</text>
</comment>
<feature type="signal peptide" evidence="6">
    <location>
        <begin position="1"/>
        <end position="26"/>
    </location>
</feature>
<dbReference type="AlphaFoldDB" id="A0A9X2SHR3"/>
<dbReference type="SUPFAM" id="SSF54001">
    <property type="entry name" value="Cysteine proteinases"/>
    <property type="match status" value="1"/>
</dbReference>
<dbReference type="RefSeq" id="WP_257919620.1">
    <property type="nucleotide sequence ID" value="NZ_JAMXQV010000003.1"/>
</dbReference>
<dbReference type="PANTHER" id="PTHR47359:SF3">
    <property type="entry name" value="NLP_P60 DOMAIN-CONTAINING PROTEIN-RELATED"/>
    <property type="match status" value="1"/>
</dbReference>
<dbReference type="GO" id="GO:0006508">
    <property type="term" value="P:proteolysis"/>
    <property type="evidence" value="ECO:0007669"/>
    <property type="project" value="UniProtKB-KW"/>
</dbReference>
<feature type="chain" id="PRO_5040737952" evidence="6">
    <location>
        <begin position="27"/>
        <end position="338"/>
    </location>
</feature>
<sequence>MWTSSPIGRGSALAVAAVALAAPAVAALPAAAAEVNVNVQVQSQITAHNLPYLDSPYVAGSTFKAGQTVSVECQAQGREAIGGTPVWYRVNHVYYPAYAFAGATDKVPCGVAQVVPLAANGYTSPSFESPAKSGVFVTNDNIKILCTAAGQAVDGSNAWFFARGYWLHSSRISQNPNGNGYSTCWGYTHPGDKAAAVLAAARNMLGKYPYSWGGGNQNGPTKGICCSPGGHDDSNVVGFDCSGLTQYAFYQGARLNIGGDSRTQYNTGYKVPLSQRKAGDLVFYSDDGSASGIYHVGIYTGNGRIIEATRAGSGPDVRERTFSSGESDVLGSVVRPVQ</sequence>
<protein>
    <submittedName>
        <fullName evidence="8">NlpC/P60 family protein</fullName>
    </submittedName>
</protein>
<gene>
    <name evidence="8" type="ORF">M8542_09265</name>
</gene>
<dbReference type="Gene3D" id="3.90.1720.10">
    <property type="entry name" value="endopeptidase domain like (from Nostoc punctiforme)"/>
    <property type="match status" value="1"/>
</dbReference>
<dbReference type="PROSITE" id="PS51318">
    <property type="entry name" value="TAT"/>
    <property type="match status" value="1"/>
</dbReference>
<keyword evidence="3" id="KW-0378">Hydrolase</keyword>
<evidence type="ECO:0000313" key="8">
    <source>
        <dbReference type="EMBL" id="MCR6483007.1"/>
    </source>
</evidence>
<evidence type="ECO:0000256" key="5">
    <source>
        <dbReference type="SAM" id="MobiDB-lite"/>
    </source>
</evidence>
<keyword evidence="2" id="KW-0645">Protease</keyword>
<accession>A0A9X2SHR3</accession>
<evidence type="ECO:0000259" key="7">
    <source>
        <dbReference type="PROSITE" id="PS51935"/>
    </source>
</evidence>
<dbReference type="InterPro" id="IPR051794">
    <property type="entry name" value="PG_Endopeptidase_C40"/>
</dbReference>
<dbReference type="Pfam" id="PF00877">
    <property type="entry name" value="NLPC_P60"/>
    <property type="match status" value="1"/>
</dbReference>
<dbReference type="EMBL" id="JAMXQV010000003">
    <property type="protein sequence ID" value="MCR6483007.1"/>
    <property type="molecule type" value="Genomic_DNA"/>
</dbReference>
<feature type="region of interest" description="Disordered" evidence="5">
    <location>
        <begin position="312"/>
        <end position="338"/>
    </location>
</feature>
<keyword evidence="9" id="KW-1185">Reference proteome</keyword>
<dbReference type="PROSITE" id="PS51935">
    <property type="entry name" value="NLPC_P60"/>
    <property type="match status" value="1"/>
</dbReference>
<dbReference type="GO" id="GO:0008234">
    <property type="term" value="F:cysteine-type peptidase activity"/>
    <property type="evidence" value="ECO:0007669"/>
    <property type="project" value="UniProtKB-KW"/>
</dbReference>